<dbReference type="Proteomes" id="UP000694941">
    <property type="component" value="Unplaced"/>
</dbReference>
<dbReference type="SUPFAM" id="SSF57903">
    <property type="entry name" value="FYVE/PHD zinc finger"/>
    <property type="match status" value="1"/>
</dbReference>
<comment type="subcellular location">
    <subcellularLocation>
        <location evidence="7">Synapse</location>
    </subcellularLocation>
</comment>
<dbReference type="Gene3D" id="2.60.40.150">
    <property type="entry name" value="C2 domain"/>
    <property type="match status" value="2"/>
</dbReference>
<dbReference type="InterPro" id="IPR013083">
    <property type="entry name" value="Znf_RING/FYVE/PHD"/>
</dbReference>
<dbReference type="SMART" id="SM00239">
    <property type="entry name" value="C2"/>
    <property type="match status" value="2"/>
</dbReference>
<sequence length="681" mass="76738">MGDFKSSRDKWVCPNDRELALRAKLKSGWSVKTNSANFFHKPEQLNDSEQETIMNVIKRAENVELKEQERIGRLVEKLENMKKNAMGNGASQCILCADEFGILGASPLFCHDCNNAVCTKCGVDFASSQKGQQWLCKICAETREMWKKSGAWFFKSLPKYTLPEKKTDHNKYGGGKGVVGAGSGGRGLISWSHGKAGLESSERESTDSSDDEVKVSRAIRRPIIHNVVHESTDGSESGQNGKTSATVAPPDTPRSTIVIARPLGIERYGEESHIEGSDNGHSMSSEGATANSSRVLLDHDTYRSVSHDSTDHVPYSPSHWRHARDWSRYGMEEEGNADDVHTQFESCNRQDSQVSVVSTGSVGSVGPYIRYSPTPSGYSRDRDSVTEEVSLDERLSPEDTSNLGSLEFTLMYDPSDQALHCTIHRAKGLKAMDYNGFSDPYVKLHLLPGASKANKLRTRTVHKTLNPEFNETVSYYGITDYEISKKTIRLSVLDDDIFGNDFIGEVRFPLKRLKPHQSKHLNVYLERPLSIDRDEEEEMERGRILLSLMYSNDRLGLTVGIIKCAHLTARDANGYSDPFVRIQLKPDPLRRKYKTSTKKKTLNPEYNEEFIFDIKPQDLCKKTLEVTIWDKDYGKPDDYIGGLQLSIHSKGDRLQHWVETLKNPDRRIEQWHKLSGVLLLH</sequence>
<evidence type="ECO:0000256" key="4">
    <source>
        <dbReference type="ARBA" id="ARBA00022833"/>
    </source>
</evidence>
<reference evidence="14" key="1">
    <citation type="submission" date="2025-08" db="UniProtKB">
        <authorList>
            <consortium name="RefSeq"/>
        </authorList>
    </citation>
    <scope>IDENTIFICATION</scope>
    <source>
        <tissue evidence="14">Muscle</tissue>
    </source>
</reference>
<keyword evidence="3 8" id="KW-0863">Zinc-finger</keyword>
<evidence type="ECO:0000259" key="12">
    <source>
        <dbReference type="PROSITE" id="PS50916"/>
    </source>
</evidence>
<keyword evidence="1" id="KW-0479">Metal-binding</keyword>
<dbReference type="SUPFAM" id="SSF49562">
    <property type="entry name" value="C2 domain (Calcium/lipid-binding domain, CaLB)"/>
    <property type="match status" value="2"/>
</dbReference>
<dbReference type="RefSeq" id="XP_013782034.1">
    <property type="nucleotide sequence ID" value="XM_013926580.2"/>
</dbReference>
<evidence type="ECO:0000256" key="5">
    <source>
        <dbReference type="ARBA" id="ARBA00022837"/>
    </source>
</evidence>
<dbReference type="InterPro" id="IPR041282">
    <property type="entry name" value="FYVE_2"/>
</dbReference>
<dbReference type="PANTHER" id="PTHR45729">
    <property type="entry name" value="RABPHILIN, ISOFORM A"/>
    <property type="match status" value="1"/>
</dbReference>
<accession>A0ABM1BHD8</accession>
<dbReference type="PROSITE" id="PS50916">
    <property type="entry name" value="RABBD"/>
    <property type="match status" value="1"/>
</dbReference>
<evidence type="ECO:0000259" key="10">
    <source>
        <dbReference type="PROSITE" id="PS50004"/>
    </source>
</evidence>
<dbReference type="InterPro" id="IPR043566">
    <property type="entry name" value="Rabphilin/DOC2/Noc2"/>
</dbReference>
<keyword evidence="13" id="KW-1185">Reference proteome</keyword>
<evidence type="ECO:0000256" key="1">
    <source>
        <dbReference type="ARBA" id="ARBA00022723"/>
    </source>
</evidence>
<proteinExistence type="predicted"/>
<keyword evidence="4" id="KW-0862">Zinc</keyword>
<feature type="domain" description="C2" evidence="10">
    <location>
        <begin position="402"/>
        <end position="523"/>
    </location>
</feature>
<dbReference type="PROSITE" id="PS50004">
    <property type="entry name" value="C2"/>
    <property type="match status" value="2"/>
</dbReference>
<dbReference type="InterPro" id="IPR017455">
    <property type="entry name" value="Znf_FYVE-rel"/>
</dbReference>
<dbReference type="InterPro" id="IPR047022">
    <property type="entry name" value="Rabphilin_Doc2_C2A"/>
</dbReference>
<name>A0ABM1BHD8_LIMPO</name>
<feature type="region of interest" description="Disordered" evidence="9">
    <location>
        <begin position="192"/>
        <end position="255"/>
    </location>
</feature>
<dbReference type="Pfam" id="PF02318">
    <property type="entry name" value="FYVE_2"/>
    <property type="match status" value="1"/>
</dbReference>
<evidence type="ECO:0000256" key="7">
    <source>
        <dbReference type="ARBA" id="ARBA00034103"/>
    </source>
</evidence>
<dbReference type="Pfam" id="PF00168">
    <property type="entry name" value="C2"/>
    <property type="match status" value="2"/>
</dbReference>
<feature type="region of interest" description="Disordered" evidence="9">
    <location>
        <begin position="272"/>
        <end position="291"/>
    </location>
</feature>
<evidence type="ECO:0000256" key="2">
    <source>
        <dbReference type="ARBA" id="ARBA00022737"/>
    </source>
</evidence>
<evidence type="ECO:0000256" key="9">
    <source>
        <dbReference type="SAM" id="MobiDB-lite"/>
    </source>
</evidence>
<keyword evidence="5" id="KW-0106">Calcium</keyword>
<dbReference type="InterPro" id="IPR011011">
    <property type="entry name" value="Znf_FYVE_PHD"/>
</dbReference>
<organism evidence="13 14">
    <name type="scientific">Limulus polyphemus</name>
    <name type="common">Atlantic horseshoe crab</name>
    <dbReference type="NCBI Taxonomy" id="6850"/>
    <lineage>
        <taxon>Eukaryota</taxon>
        <taxon>Metazoa</taxon>
        <taxon>Ecdysozoa</taxon>
        <taxon>Arthropoda</taxon>
        <taxon>Chelicerata</taxon>
        <taxon>Merostomata</taxon>
        <taxon>Xiphosura</taxon>
        <taxon>Limulidae</taxon>
        <taxon>Limulus</taxon>
    </lineage>
</organism>
<dbReference type="InterPro" id="IPR035892">
    <property type="entry name" value="C2_domain_sf"/>
</dbReference>
<evidence type="ECO:0000313" key="13">
    <source>
        <dbReference type="Proteomes" id="UP000694941"/>
    </source>
</evidence>
<dbReference type="CDD" id="cd04035">
    <property type="entry name" value="C2A_Rabphilin_Doc2"/>
    <property type="match status" value="1"/>
</dbReference>
<feature type="compositionally biased region" description="Polar residues" evidence="9">
    <location>
        <begin position="279"/>
        <end position="291"/>
    </location>
</feature>
<evidence type="ECO:0000256" key="6">
    <source>
        <dbReference type="ARBA" id="ARBA00023018"/>
    </source>
</evidence>
<dbReference type="InterPro" id="IPR001565">
    <property type="entry name" value="Synaptotagmin"/>
</dbReference>
<evidence type="ECO:0000256" key="3">
    <source>
        <dbReference type="ARBA" id="ARBA00022771"/>
    </source>
</evidence>
<dbReference type="GeneID" id="106466309"/>
<protein>
    <submittedName>
        <fullName evidence="14">Rabphilin-3A-like</fullName>
    </submittedName>
</protein>
<feature type="domain" description="RabBD" evidence="12">
    <location>
        <begin position="39"/>
        <end position="156"/>
    </location>
</feature>
<keyword evidence="2" id="KW-0677">Repeat</keyword>
<feature type="compositionally biased region" description="Polar residues" evidence="9">
    <location>
        <begin position="234"/>
        <end position="246"/>
    </location>
</feature>
<evidence type="ECO:0000256" key="8">
    <source>
        <dbReference type="PROSITE-ProRule" id="PRU00091"/>
    </source>
</evidence>
<dbReference type="InterPro" id="IPR010911">
    <property type="entry name" value="Rab_BD"/>
</dbReference>
<feature type="domain" description="C2" evidence="10">
    <location>
        <begin position="540"/>
        <end position="672"/>
    </location>
</feature>
<dbReference type="InterPro" id="IPR000008">
    <property type="entry name" value="C2_dom"/>
</dbReference>
<evidence type="ECO:0000313" key="14">
    <source>
        <dbReference type="RefSeq" id="XP_013782034.1"/>
    </source>
</evidence>
<dbReference type="Gene3D" id="3.30.40.10">
    <property type="entry name" value="Zinc/RING finger domain, C3HC4 (zinc finger)"/>
    <property type="match status" value="1"/>
</dbReference>
<gene>
    <name evidence="14" type="primary">LOC106466309</name>
</gene>
<keyword evidence="6" id="KW-0770">Synapse</keyword>
<dbReference type="PRINTS" id="PR00360">
    <property type="entry name" value="C2DOMAIN"/>
</dbReference>
<feature type="domain" description="FYVE-type" evidence="11">
    <location>
        <begin position="87"/>
        <end position="144"/>
    </location>
</feature>
<feature type="compositionally biased region" description="Basic and acidic residues" evidence="9">
    <location>
        <begin position="200"/>
        <end position="215"/>
    </location>
</feature>
<evidence type="ECO:0000259" key="11">
    <source>
        <dbReference type="PROSITE" id="PS50178"/>
    </source>
</evidence>
<dbReference type="PROSITE" id="PS50178">
    <property type="entry name" value="ZF_FYVE"/>
    <property type="match status" value="1"/>
</dbReference>
<dbReference type="PRINTS" id="PR00399">
    <property type="entry name" value="SYNAPTOTAGMN"/>
</dbReference>
<dbReference type="PANTHER" id="PTHR45729:SF6">
    <property type="entry name" value="RABPHILIN, ISOFORM A"/>
    <property type="match status" value="1"/>
</dbReference>